<reference evidence="5" key="1">
    <citation type="submission" date="2025-08" db="UniProtKB">
        <authorList>
            <consortium name="RefSeq"/>
        </authorList>
    </citation>
    <scope>IDENTIFICATION</scope>
    <source>
        <tissue evidence="5">Leaf</tissue>
    </source>
</reference>
<dbReference type="InterPro" id="IPR019734">
    <property type="entry name" value="TPR_rpt"/>
</dbReference>
<dbReference type="InterPro" id="IPR039340">
    <property type="entry name" value="Tfc4/TFIIIC-102/Sfc4"/>
</dbReference>
<dbReference type="PROSITE" id="PS50005">
    <property type="entry name" value="TPR"/>
    <property type="match status" value="2"/>
</dbReference>
<evidence type="ECO:0000256" key="3">
    <source>
        <dbReference type="SAM" id="SignalP"/>
    </source>
</evidence>
<feature type="region of interest" description="Disordered" evidence="2">
    <location>
        <begin position="150"/>
        <end position="175"/>
    </location>
</feature>
<feature type="compositionally biased region" description="Acidic residues" evidence="2">
    <location>
        <begin position="55"/>
        <end position="72"/>
    </location>
</feature>
<gene>
    <name evidence="5" type="primary">LOC115755186</name>
</gene>
<keyword evidence="1" id="KW-0802">TPR repeat</keyword>
<evidence type="ECO:0000313" key="4">
    <source>
        <dbReference type="Proteomes" id="UP000827889"/>
    </source>
</evidence>
<evidence type="ECO:0000256" key="1">
    <source>
        <dbReference type="PROSITE-ProRule" id="PRU00339"/>
    </source>
</evidence>
<dbReference type="RefSeq" id="XP_048134804.1">
    <property type="nucleotide sequence ID" value="XM_048278847.1"/>
</dbReference>
<feature type="chain" id="PRO_5045630770" evidence="3">
    <location>
        <begin position="17"/>
        <end position="950"/>
    </location>
</feature>
<dbReference type="Proteomes" id="UP000827889">
    <property type="component" value="Chromosome 5"/>
</dbReference>
<evidence type="ECO:0000256" key="2">
    <source>
        <dbReference type="SAM" id="MobiDB-lite"/>
    </source>
</evidence>
<protein>
    <submittedName>
        <fullName evidence="5">General transcription factor 3C polypeptide 3 isoform X1</fullName>
    </submittedName>
</protein>
<dbReference type="SMART" id="SM00028">
    <property type="entry name" value="TPR"/>
    <property type="match status" value="9"/>
</dbReference>
<dbReference type="Pfam" id="PF13176">
    <property type="entry name" value="TPR_7"/>
    <property type="match status" value="1"/>
</dbReference>
<feature type="region of interest" description="Disordered" evidence="2">
    <location>
        <begin position="52"/>
        <end position="72"/>
    </location>
</feature>
<feature type="repeat" description="TPR" evidence="1">
    <location>
        <begin position="210"/>
        <end position="243"/>
    </location>
</feature>
<name>A0ABM3HDY4_9MYRT</name>
<dbReference type="GeneID" id="115755186"/>
<dbReference type="PANTHER" id="PTHR23082">
    <property type="entry name" value="TRANSCRIPTION INITIATION FACTOR IIIC TFIIIC , POLYPEPTIDE 3-RELATED"/>
    <property type="match status" value="1"/>
</dbReference>
<dbReference type="Gene3D" id="1.25.40.10">
    <property type="entry name" value="Tetratricopeptide repeat domain"/>
    <property type="match status" value="3"/>
</dbReference>
<organism evidence="4 5">
    <name type="scientific">Rhodamnia argentea</name>
    <dbReference type="NCBI Taxonomy" id="178133"/>
    <lineage>
        <taxon>Eukaryota</taxon>
        <taxon>Viridiplantae</taxon>
        <taxon>Streptophyta</taxon>
        <taxon>Embryophyta</taxon>
        <taxon>Tracheophyta</taxon>
        <taxon>Spermatophyta</taxon>
        <taxon>Magnoliopsida</taxon>
        <taxon>eudicotyledons</taxon>
        <taxon>Gunneridae</taxon>
        <taxon>Pentapetalae</taxon>
        <taxon>rosids</taxon>
        <taxon>malvids</taxon>
        <taxon>Myrtales</taxon>
        <taxon>Myrtaceae</taxon>
        <taxon>Myrtoideae</taxon>
        <taxon>Myrteae</taxon>
        <taxon>Australasian group</taxon>
        <taxon>Rhodamnia</taxon>
    </lineage>
</organism>
<proteinExistence type="predicted"/>
<keyword evidence="3" id="KW-0732">Signal</keyword>
<dbReference type="PANTHER" id="PTHR23082:SF0">
    <property type="entry name" value="GENERAL TRANSCRIPTION FACTOR 3C POLYPEPTIDE 3"/>
    <property type="match status" value="1"/>
</dbReference>
<evidence type="ECO:0000313" key="5">
    <source>
        <dbReference type="RefSeq" id="XP_048134804.1"/>
    </source>
</evidence>
<feature type="signal peptide" evidence="3">
    <location>
        <begin position="1"/>
        <end position="16"/>
    </location>
</feature>
<dbReference type="Pfam" id="PF14559">
    <property type="entry name" value="TPR_19"/>
    <property type="match status" value="1"/>
</dbReference>
<dbReference type="SUPFAM" id="SSF48452">
    <property type="entry name" value="TPR-like"/>
    <property type="match status" value="2"/>
</dbReference>
<feature type="compositionally biased region" description="Basic residues" evidence="2">
    <location>
        <begin position="152"/>
        <end position="169"/>
    </location>
</feature>
<feature type="repeat" description="TPR" evidence="1">
    <location>
        <begin position="278"/>
        <end position="311"/>
    </location>
</feature>
<dbReference type="InterPro" id="IPR011990">
    <property type="entry name" value="TPR-like_helical_dom_sf"/>
</dbReference>
<sequence>MFLLGLFYIVSMESEGIVVTSMEDDGALPVDVEGHQAPVGEPVLTEEGKLVEGEGLLEEEEEGGEEEEDDDDVGEYVFQFGSGMDPLDFTKDDDSGLQPYQQFQRLEYEALAEKKRKGLDSSQFERCTKKAHVEENPGATFEEIMEAMNYGSRRKSKKTKKRGRRKGSRNKLSPGITRMLGDATLNYARGNYDEAISLSSQVVRLAPNLPDPYDTLGRIYDDLGIDKKAVDFYMIAAHLKPKDSSMWKRLFTRSLEQGNNGQARYCLSKAITADPQDVSLLFHQGSLHSNLGDYQKAAELFEQIQKICPEDVEALQNGAKLYLKCGQLERAISILVEYVNSYSSEADLSVVDLLATIYMENNAYDKAIQLFHSHSQEKPLRANLVVKEGICHLHLGNSEKAEILFSFLQKGSSCDCADLITEIADTYMSLEHFDCALKFYQMLEGNLENCGSYHLKIAQCYQALKMRAHAISSFYRGLHLLEDNVGARLTLASLLLEDDKVDETISLLSPPENPGSGDVDSDNHRPWWANGKVRLKLCSIYRAKGMIKDFVDAILPLVRESLYIETLRQKVKTKKRLPRKVLFERAKILDDQQNDNVFSGFRPLAPSSDLSKAARARRLLQKRATLKEERKAAAVASGVDWCSDNSDDDQLVDDRAQKIVRDPPLQNLWNDEQHHLLILDLGKALASLKRYWEALEIIDLFLRLAHNVLPSDKEEELRSLGAQISHNTTDPKQGFDWVRQVVQQHPDSLAAWNCFYKIISSMEKDYKKYSKFLRNIRVKHTDCVPPILIAGHQSTISSHHQDAAREYLKAYKLLPDSPLIKLCVGTSLINLALGFRLQNKHQCITQGLAFLFKNLQQSENSQEALYNIARAFHHVGLVTLAASYYEKVLATQEKDCPLPKLPYENPFHLENAKPVPCDLRREAAYNLHLIYKQSGASDLARQVLKDYCSF</sequence>
<keyword evidence="4" id="KW-1185">Reference proteome</keyword>
<accession>A0ABM3HDY4</accession>